<dbReference type="EMBL" id="DVOT01000226">
    <property type="protein sequence ID" value="HIV28785.1"/>
    <property type="molecule type" value="Genomic_DNA"/>
</dbReference>
<sequence length="231" mass="25586">MEGNPLRVSICEDDAAQAQFLAQEVRAFAPGARVETFARGEDMLLARGELADILLLDIQMPGMDGVALARELRARGNQAQIIFVTGFADYMQAGYDVEAVHYLLKPVKPEKLLEVLSRARERLESGARMAALRIEGEWARLRVQDVLYAESRGHYAHIFLRDGRELRAKMALGDLADALGADFFRCQRSFLVNMRCVARVTAAHLVLDGGREIPLARGLREAAVRAFAGCN</sequence>
<dbReference type="InterPro" id="IPR007492">
    <property type="entry name" value="LytTR_DNA-bd_dom"/>
</dbReference>
<feature type="modified residue" description="4-aspartylphosphate" evidence="3">
    <location>
        <position position="57"/>
    </location>
</feature>
<dbReference type="SMART" id="SM00448">
    <property type="entry name" value="REC"/>
    <property type="match status" value="1"/>
</dbReference>
<feature type="domain" description="Response regulatory" evidence="4">
    <location>
        <begin position="7"/>
        <end position="120"/>
    </location>
</feature>
<dbReference type="PROSITE" id="PS50930">
    <property type="entry name" value="HTH_LYTTR"/>
    <property type="match status" value="1"/>
</dbReference>
<evidence type="ECO:0000256" key="2">
    <source>
        <dbReference type="ARBA" id="ARBA00024867"/>
    </source>
</evidence>
<dbReference type="Pfam" id="PF00072">
    <property type="entry name" value="Response_reg"/>
    <property type="match status" value="1"/>
</dbReference>
<organism evidence="6 7">
    <name type="scientific">Candidatus Ornithocaccomicrobium faecavium</name>
    <dbReference type="NCBI Taxonomy" id="2840890"/>
    <lineage>
        <taxon>Bacteria</taxon>
        <taxon>Bacillati</taxon>
        <taxon>Bacillota</taxon>
        <taxon>Clostridia</taxon>
        <taxon>Candidatus Ornithocaccomicrobium</taxon>
    </lineage>
</organism>
<evidence type="ECO:0000256" key="1">
    <source>
        <dbReference type="ARBA" id="ARBA00018672"/>
    </source>
</evidence>
<gene>
    <name evidence="6" type="ORF">IAA64_12555</name>
</gene>
<dbReference type="SUPFAM" id="SSF52172">
    <property type="entry name" value="CheY-like"/>
    <property type="match status" value="1"/>
</dbReference>
<comment type="function">
    <text evidence="2">May play the central regulatory role in sporulation. It may be an element of the effector pathway responsible for the activation of sporulation genes in response to nutritional stress. Spo0A may act in concert with spo0H (a sigma factor) to control the expression of some genes that are critical to the sporulation process.</text>
</comment>
<proteinExistence type="predicted"/>
<reference evidence="6" key="2">
    <citation type="journal article" date="2021" name="PeerJ">
        <title>Extensive microbial diversity within the chicken gut microbiome revealed by metagenomics and culture.</title>
        <authorList>
            <person name="Gilroy R."/>
            <person name="Ravi A."/>
            <person name="Getino M."/>
            <person name="Pursley I."/>
            <person name="Horton D.L."/>
            <person name="Alikhan N.F."/>
            <person name="Baker D."/>
            <person name="Gharbi K."/>
            <person name="Hall N."/>
            <person name="Watson M."/>
            <person name="Adriaenssens E.M."/>
            <person name="Foster-Nyarko E."/>
            <person name="Jarju S."/>
            <person name="Secka A."/>
            <person name="Antonio M."/>
            <person name="Oren A."/>
            <person name="Chaudhuri R.R."/>
            <person name="La Ragione R."/>
            <person name="Hildebrand F."/>
            <person name="Pallen M.J."/>
        </authorList>
    </citation>
    <scope>NUCLEOTIDE SEQUENCE</scope>
    <source>
        <strain evidence="6">CHK183-6373</strain>
    </source>
</reference>
<accession>A0A9D1P944</accession>
<evidence type="ECO:0000313" key="6">
    <source>
        <dbReference type="EMBL" id="HIV28785.1"/>
    </source>
</evidence>
<dbReference type="Gene3D" id="3.40.50.2300">
    <property type="match status" value="1"/>
</dbReference>
<dbReference type="Pfam" id="PF04397">
    <property type="entry name" value="LytTR"/>
    <property type="match status" value="1"/>
</dbReference>
<protein>
    <recommendedName>
        <fullName evidence="1">Stage 0 sporulation protein A homolog</fullName>
    </recommendedName>
</protein>
<dbReference type="GO" id="GO:0003677">
    <property type="term" value="F:DNA binding"/>
    <property type="evidence" value="ECO:0007669"/>
    <property type="project" value="InterPro"/>
</dbReference>
<dbReference type="InterPro" id="IPR001789">
    <property type="entry name" value="Sig_transdc_resp-reg_receiver"/>
</dbReference>
<dbReference type="PROSITE" id="PS50110">
    <property type="entry name" value="RESPONSE_REGULATORY"/>
    <property type="match status" value="1"/>
</dbReference>
<comment type="caution">
    <text evidence="6">The sequence shown here is derived from an EMBL/GenBank/DDBJ whole genome shotgun (WGS) entry which is preliminary data.</text>
</comment>
<dbReference type="AlphaFoldDB" id="A0A9D1P944"/>
<evidence type="ECO:0000259" key="5">
    <source>
        <dbReference type="PROSITE" id="PS50930"/>
    </source>
</evidence>
<reference evidence="6" key="1">
    <citation type="submission" date="2020-10" db="EMBL/GenBank/DDBJ databases">
        <authorList>
            <person name="Gilroy R."/>
        </authorList>
    </citation>
    <scope>NUCLEOTIDE SEQUENCE</scope>
    <source>
        <strain evidence="6">CHK183-6373</strain>
    </source>
</reference>
<dbReference type="Gene3D" id="2.40.50.1020">
    <property type="entry name" value="LytTr DNA-binding domain"/>
    <property type="match status" value="1"/>
</dbReference>
<evidence type="ECO:0000259" key="4">
    <source>
        <dbReference type="PROSITE" id="PS50110"/>
    </source>
</evidence>
<dbReference type="GO" id="GO:0000156">
    <property type="term" value="F:phosphorelay response regulator activity"/>
    <property type="evidence" value="ECO:0007669"/>
    <property type="project" value="InterPro"/>
</dbReference>
<evidence type="ECO:0000313" key="7">
    <source>
        <dbReference type="Proteomes" id="UP000886884"/>
    </source>
</evidence>
<dbReference type="InterPro" id="IPR046947">
    <property type="entry name" value="LytR-like"/>
</dbReference>
<dbReference type="PANTHER" id="PTHR37299">
    <property type="entry name" value="TRANSCRIPTIONAL REGULATOR-RELATED"/>
    <property type="match status" value="1"/>
</dbReference>
<dbReference type="PANTHER" id="PTHR37299:SF1">
    <property type="entry name" value="STAGE 0 SPORULATION PROTEIN A HOMOLOG"/>
    <property type="match status" value="1"/>
</dbReference>
<keyword evidence="3" id="KW-0597">Phosphoprotein</keyword>
<dbReference type="InterPro" id="IPR011006">
    <property type="entry name" value="CheY-like_superfamily"/>
</dbReference>
<dbReference type="SMART" id="SM00850">
    <property type="entry name" value="LytTR"/>
    <property type="match status" value="1"/>
</dbReference>
<evidence type="ECO:0000256" key="3">
    <source>
        <dbReference type="PROSITE-ProRule" id="PRU00169"/>
    </source>
</evidence>
<dbReference type="Proteomes" id="UP000886884">
    <property type="component" value="Unassembled WGS sequence"/>
</dbReference>
<name>A0A9D1P944_9FIRM</name>
<feature type="domain" description="HTH LytTR-type" evidence="5">
    <location>
        <begin position="130"/>
        <end position="200"/>
    </location>
</feature>